<keyword evidence="4" id="KW-1185">Reference proteome</keyword>
<evidence type="ECO:0000259" key="2">
    <source>
        <dbReference type="Pfam" id="PF14451"/>
    </source>
</evidence>
<gene>
    <name evidence="3" type="ORF">SAMN05660653_01732</name>
</gene>
<dbReference type="EMBL" id="FMXO01000009">
    <property type="protein sequence ID" value="SDB36587.1"/>
    <property type="molecule type" value="Genomic_DNA"/>
</dbReference>
<dbReference type="AlphaFoldDB" id="A0A1G6CUI0"/>
<dbReference type="OrthoDB" id="9797655at2"/>
<evidence type="ECO:0000259" key="1">
    <source>
        <dbReference type="Pfam" id="PF01927"/>
    </source>
</evidence>
<dbReference type="InterPro" id="IPR002782">
    <property type="entry name" value="Mut7-C_RNAse_dom"/>
</dbReference>
<feature type="domain" description="Mut7-C RNAse" evidence="1">
    <location>
        <begin position="97"/>
        <end position="237"/>
    </location>
</feature>
<dbReference type="InterPro" id="IPR027798">
    <property type="entry name" value="Ub_Mut7C"/>
</dbReference>
<dbReference type="Proteomes" id="UP000198771">
    <property type="component" value="Unassembled WGS sequence"/>
</dbReference>
<dbReference type="Pfam" id="PF14451">
    <property type="entry name" value="Ub-Mut7C"/>
    <property type="match status" value="1"/>
</dbReference>
<evidence type="ECO:0000313" key="4">
    <source>
        <dbReference type="Proteomes" id="UP000198771"/>
    </source>
</evidence>
<reference evidence="3 4" key="1">
    <citation type="submission" date="2016-10" db="EMBL/GenBank/DDBJ databases">
        <authorList>
            <person name="de Groot N.N."/>
        </authorList>
    </citation>
    <scope>NUCLEOTIDE SEQUENCE [LARGE SCALE GENOMIC DNA]</scope>
    <source>
        <strain evidence="3 4">ASO4-2</strain>
    </source>
</reference>
<proteinExistence type="predicted"/>
<accession>A0A1G6CUI0</accession>
<feature type="domain" description="Ubiquitin Mut7-C" evidence="2">
    <location>
        <begin position="3"/>
        <end position="78"/>
    </location>
</feature>
<dbReference type="RefSeq" id="WP_092120115.1">
    <property type="nucleotide sequence ID" value="NZ_FMXO01000009.1"/>
</dbReference>
<evidence type="ECO:0008006" key="5">
    <source>
        <dbReference type="Google" id="ProtNLM"/>
    </source>
</evidence>
<evidence type="ECO:0000313" key="3">
    <source>
        <dbReference type="EMBL" id="SDB36587.1"/>
    </source>
</evidence>
<dbReference type="Pfam" id="PF01927">
    <property type="entry name" value="Mut7-C"/>
    <property type="match status" value="1"/>
</dbReference>
<sequence>MPVVITFHDDLRVFASFSRQGAKRGYPLLRRASVKDVIEAVGPPHTEVGEILLDGVPVGFDAVVEAGFELNVFPIAAPWDVAKATLLRPNPLPSLAFLVDENVHRLAELLRMIGMDAAGCRGMSDAAIAAESARSGRVLLSRDHRLLRRSRVVFGRLVRAHRPWDQLKEIVDLFGLASDIKAFSRCIHCNIRLEPRAKADVADRLEPLTSRYYQTFHECPACRRIYWAGSHHQRMVANLKAHGISDESRSS</sequence>
<dbReference type="PANTHER" id="PTHR39081:SF1">
    <property type="entry name" value="MUT7-C RNASE DOMAIN-CONTAINING PROTEIN"/>
    <property type="match status" value="1"/>
</dbReference>
<organism evidence="3 4">
    <name type="scientific">Desulfonatronum thiosulfatophilum</name>
    <dbReference type="NCBI Taxonomy" id="617002"/>
    <lineage>
        <taxon>Bacteria</taxon>
        <taxon>Pseudomonadati</taxon>
        <taxon>Thermodesulfobacteriota</taxon>
        <taxon>Desulfovibrionia</taxon>
        <taxon>Desulfovibrionales</taxon>
        <taxon>Desulfonatronaceae</taxon>
        <taxon>Desulfonatronum</taxon>
    </lineage>
</organism>
<protein>
    <recommendedName>
        <fullName evidence="5">Twitching motility protein PilT</fullName>
    </recommendedName>
</protein>
<dbReference type="PANTHER" id="PTHR39081">
    <property type="entry name" value="MUT7-C DOMAIN-CONTAINING PROTEIN"/>
    <property type="match status" value="1"/>
</dbReference>
<name>A0A1G6CUI0_9BACT</name>